<reference evidence="2 3" key="1">
    <citation type="submission" date="2023-02" db="EMBL/GenBank/DDBJ databases">
        <title>Entomopathogenic bacteria.</title>
        <authorList>
            <person name="Machado R.A."/>
        </authorList>
    </citation>
    <scope>NUCLEOTIDE SEQUENCE [LARGE SCALE GENOMIC DNA]</scope>
    <source>
        <strain evidence="2 3">XENO-7</strain>
    </source>
</reference>
<proteinExistence type="predicted"/>
<dbReference type="SUPFAM" id="SSF52540">
    <property type="entry name" value="P-loop containing nucleoside triphosphate hydrolases"/>
    <property type="match status" value="1"/>
</dbReference>
<dbReference type="InterPro" id="IPR027417">
    <property type="entry name" value="P-loop_NTPase"/>
</dbReference>
<organism evidence="2 3">
    <name type="scientific">Xenorhabdus aichiensis</name>
    <dbReference type="NCBI Taxonomy" id="3025874"/>
    <lineage>
        <taxon>Bacteria</taxon>
        <taxon>Pseudomonadati</taxon>
        <taxon>Pseudomonadota</taxon>
        <taxon>Gammaproteobacteria</taxon>
        <taxon>Enterobacterales</taxon>
        <taxon>Morganellaceae</taxon>
        <taxon>Xenorhabdus</taxon>
    </lineage>
</organism>
<comment type="caution">
    <text evidence="2">The sequence shown here is derived from an EMBL/GenBank/DDBJ whole genome shotgun (WGS) entry which is preliminary data.</text>
</comment>
<sequence>MEKLIVENFVSIRKMEIKLNKINILIGPQAAGKSLLAKLIAFIKDIHDITTDYISDDKNNNNSYESLLEFRFKRIFPVYTWEKKSFNIDYCNNKFSFKIYNKNSKLNFTFNDPKFSENVEEAIKQLNIDSNQNDFKGYIKRRNFSNFYAKRTLGLHSEKPLYIPAGRSFFSGLQKHIFKLSRDDINIDYFISKFANDYGMTKSCIELGISEPTNLPDSVEKITNELLKGKIEIDNDEEWIINKNSRIRSEHTSSGQQELIPMISILTFWPFTTSQDGYTDFIIEEPEAHLFPVAQKGIISLISIAYNHTKEANFTITTHSPYIVSSINNLILASNIIKNNPSKRNKINEIIKDEEIVDFDDVSAYLINDGIAHDILDKEEKLINADFIDDISNTISKDFGKLLDIEFGD</sequence>
<dbReference type="EMBL" id="JAQRFO010000033">
    <property type="protein sequence ID" value="MDC9622829.1"/>
    <property type="molecule type" value="Genomic_DNA"/>
</dbReference>
<name>A0ABT5M572_9GAMM</name>
<dbReference type="InterPro" id="IPR051396">
    <property type="entry name" value="Bact_Antivir_Def_Nuclease"/>
</dbReference>
<evidence type="ECO:0000259" key="1">
    <source>
        <dbReference type="Pfam" id="PF13175"/>
    </source>
</evidence>
<dbReference type="Proteomes" id="UP001214757">
    <property type="component" value="Unassembled WGS sequence"/>
</dbReference>
<feature type="domain" description="Endonuclease GajA/Old nuclease/RecF-like AAA" evidence="1">
    <location>
        <begin position="2"/>
        <end position="324"/>
    </location>
</feature>
<dbReference type="PANTHER" id="PTHR43581:SF2">
    <property type="entry name" value="EXCINUCLEASE ATPASE SUBUNIT"/>
    <property type="match status" value="1"/>
</dbReference>
<evidence type="ECO:0000313" key="2">
    <source>
        <dbReference type="EMBL" id="MDC9622829.1"/>
    </source>
</evidence>
<protein>
    <submittedName>
        <fullName evidence="2">AAA family ATPase</fullName>
    </submittedName>
</protein>
<evidence type="ECO:0000313" key="3">
    <source>
        <dbReference type="Proteomes" id="UP001214757"/>
    </source>
</evidence>
<keyword evidence="3" id="KW-1185">Reference proteome</keyword>
<dbReference type="Pfam" id="PF13175">
    <property type="entry name" value="AAA_15"/>
    <property type="match status" value="1"/>
</dbReference>
<dbReference type="PANTHER" id="PTHR43581">
    <property type="entry name" value="ATP/GTP PHOSPHATASE"/>
    <property type="match status" value="1"/>
</dbReference>
<dbReference type="InterPro" id="IPR041685">
    <property type="entry name" value="AAA_GajA/Old/RecF-like"/>
</dbReference>
<gene>
    <name evidence="2" type="ORF">PSI22_14570</name>
</gene>
<dbReference type="Gene3D" id="3.40.50.300">
    <property type="entry name" value="P-loop containing nucleotide triphosphate hydrolases"/>
    <property type="match status" value="1"/>
</dbReference>
<accession>A0ABT5M572</accession>
<dbReference type="RefSeq" id="WP_273580374.1">
    <property type="nucleotide sequence ID" value="NZ_JAQRFO010000033.1"/>
</dbReference>